<keyword evidence="2" id="KW-1185">Reference proteome</keyword>
<dbReference type="PANTHER" id="PTHR46704:SF1">
    <property type="entry name" value="TELOMERE LENGTH REGULATION PROTEIN TEL2 HOMOLOG"/>
    <property type="match status" value="1"/>
</dbReference>
<feature type="non-terminal residue" evidence="1">
    <location>
        <position position="1087"/>
    </location>
</feature>
<protein>
    <recommendedName>
        <fullName evidence="3">Tesmin/TSO1-like CXC domain-containing protein</fullName>
    </recommendedName>
</protein>
<proteinExistence type="predicted"/>
<name>A0ABN8NQG0_9CNID</name>
<dbReference type="EMBL" id="CALNXK010000029">
    <property type="protein sequence ID" value="CAH3116372.1"/>
    <property type="molecule type" value="Genomic_DNA"/>
</dbReference>
<gene>
    <name evidence="1" type="ORF">PLOB_00024362</name>
</gene>
<dbReference type="PANTHER" id="PTHR46704">
    <property type="entry name" value="CXC DOMAIN-CONTAINING PROTEIN-RELATED"/>
    <property type="match status" value="1"/>
</dbReference>
<organism evidence="1 2">
    <name type="scientific">Porites lobata</name>
    <dbReference type="NCBI Taxonomy" id="104759"/>
    <lineage>
        <taxon>Eukaryota</taxon>
        <taxon>Metazoa</taxon>
        <taxon>Cnidaria</taxon>
        <taxon>Anthozoa</taxon>
        <taxon>Hexacorallia</taxon>
        <taxon>Scleractinia</taxon>
        <taxon>Fungiina</taxon>
        <taxon>Poritidae</taxon>
        <taxon>Porites</taxon>
    </lineage>
</organism>
<reference evidence="1 2" key="1">
    <citation type="submission" date="2022-05" db="EMBL/GenBank/DDBJ databases">
        <authorList>
            <consortium name="Genoscope - CEA"/>
            <person name="William W."/>
        </authorList>
    </citation>
    <scope>NUCLEOTIDE SEQUENCE [LARGE SCALE GENOMIC DNA]</scope>
</reference>
<evidence type="ECO:0008006" key="3">
    <source>
        <dbReference type="Google" id="ProtNLM"/>
    </source>
</evidence>
<dbReference type="Proteomes" id="UP001159405">
    <property type="component" value="Unassembled WGS sequence"/>
</dbReference>
<accession>A0ABN8NQG0</accession>
<evidence type="ECO:0000313" key="1">
    <source>
        <dbReference type="EMBL" id="CAH3116372.1"/>
    </source>
</evidence>
<sequence>MADSEDEPQEAKKAKVDRTSRFTYESVDWSICIFCQKKKYKGVKELISVASFDSCKAIVDAAIARDDQRLLLNIKGVDLIAKEAKYHGKCRSKYVRRAEDNFECRDDCTTTQNVRELAWFLLRLNRKNVLKADDTYGEQSVSGWSAFNAEMSSITLPRTVIGYCPMIAGSPTEYSTIYTVLKTVQEMSKHLQQNTAVITFDQAIYSKAKEIHWRYPEEFQNLVIRLGGSTMALLQGKSYNRGIRGHKLIMEALLRLKWDAFCSWVSKGGGEEVESEGGAILNLVDSVIERYRTATTAEEKKEAYLLLCNTANRVEDLLTRFKQETSSKLFKFWDKYIEMILLLLEFIRAEREGDWELHLKVTTKMIPYFFAMDRMNYSRWLPVHIMDMRNLQEKALDVYNEFLRGNHTVSRSTSQSFNQVWTDMALEQSINLDSKTKGGIIGITQRPSALQKWFLTAHERTATTTATKRMIDLDESTRSTHKESSKVRVQRDENDIKKVMHTLQTVMSNPFDEDAYREDVPLMNLATGVVMPEEISEQLIDAQCLGAARMKLFVSKRINTNEVGFWEPMEKMNIKTFASLSKKAKVKSVDEKLVTVSADRNLFGRLLIASRSRDIDLREVLKYELDSVPCALAHPDGSLRKTTRSVFLGILEEQVQALPRLPVDDRISTAYVIDGMVVVQMMKNAGSATFGELANRYFQLITAHLGNNGCNRVDVVFDRYDKEDSIKEAERARRGSSSSFEVRISGPSTPVPKKWQNFISNPVNKTNLKAFLGSTWKEMTKTRLAGGQKLVLAGCFIHSDDTFAVTQNQETPLLHLSSDHEEADTRMLLHASDCSRDHQRIVVQSPDTDVAALCVYACNMINTQQLWFRTGVKDKLRFLPVHRLAEKLGEDLCRLIPSFHALTGCDSTSALYQIGKRKAWKALLQTKDVYVDLAGLGDNVPPLQSVAKTAEAFISSLYAIPSRAGTTADDVRYWVFCQRKQKNNGLPPTSDSLQLHIQRANYQAMIWKRCLQAFQQLPQPMGNGWEKGDDGSLKPLLMTRDAAPKGLAELTVCKCIKTACKSASCVCRVNELSCTEACACMACDCEN</sequence>
<evidence type="ECO:0000313" key="2">
    <source>
        <dbReference type="Proteomes" id="UP001159405"/>
    </source>
</evidence>
<comment type="caution">
    <text evidence="1">The sequence shown here is derived from an EMBL/GenBank/DDBJ whole genome shotgun (WGS) entry which is preliminary data.</text>
</comment>